<evidence type="ECO:0000313" key="9">
    <source>
        <dbReference type="Proteomes" id="UP000319732"/>
    </source>
</evidence>
<feature type="transmembrane region" description="Helical" evidence="6">
    <location>
        <begin position="151"/>
        <end position="174"/>
    </location>
</feature>
<feature type="transmembrane region" description="Helical" evidence="6">
    <location>
        <begin position="283"/>
        <end position="303"/>
    </location>
</feature>
<evidence type="ECO:0000256" key="5">
    <source>
        <dbReference type="ARBA" id="ARBA00023136"/>
    </source>
</evidence>
<dbReference type="InterPro" id="IPR011701">
    <property type="entry name" value="MFS"/>
</dbReference>
<feature type="transmembrane region" description="Helical" evidence="6">
    <location>
        <begin position="380"/>
        <end position="401"/>
    </location>
</feature>
<feature type="domain" description="Major facilitator superfamily (MFS) profile" evidence="7">
    <location>
        <begin position="26"/>
        <end position="434"/>
    </location>
</feature>
<feature type="transmembrane region" description="Helical" evidence="6">
    <location>
        <begin position="315"/>
        <end position="338"/>
    </location>
</feature>
<comment type="subcellular location">
    <subcellularLocation>
        <location evidence="1">Membrane</location>
        <topology evidence="1">Multi-pass membrane protein</topology>
    </subcellularLocation>
</comment>
<dbReference type="PANTHER" id="PTHR23505">
    <property type="entry name" value="SPINSTER"/>
    <property type="match status" value="1"/>
</dbReference>
<dbReference type="Gene3D" id="1.20.1250.20">
    <property type="entry name" value="MFS general substrate transporter like domains"/>
    <property type="match status" value="2"/>
</dbReference>
<feature type="transmembrane region" description="Helical" evidence="6">
    <location>
        <begin position="93"/>
        <end position="112"/>
    </location>
</feature>
<dbReference type="AlphaFoldDB" id="A0A545U9P1"/>
<evidence type="ECO:0000313" key="8">
    <source>
        <dbReference type="EMBL" id="TQV86196.1"/>
    </source>
</evidence>
<dbReference type="RefSeq" id="WP_142902348.1">
    <property type="nucleotide sequence ID" value="NZ_ML660087.1"/>
</dbReference>
<organism evidence="8 9">
    <name type="scientific">Exilibacterium tricleocarpae</name>
    <dbReference type="NCBI Taxonomy" id="2591008"/>
    <lineage>
        <taxon>Bacteria</taxon>
        <taxon>Pseudomonadati</taxon>
        <taxon>Pseudomonadota</taxon>
        <taxon>Gammaproteobacteria</taxon>
        <taxon>Cellvibrionales</taxon>
        <taxon>Cellvibrionaceae</taxon>
        <taxon>Exilibacterium</taxon>
    </lineage>
</organism>
<feature type="transmembrane region" description="Helical" evidence="6">
    <location>
        <begin position="64"/>
        <end position="81"/>
    </location>
</feature>
<sequence length="454" mass="48238">MKYSNTETTASEDAGTQTASPASWYALSVLFIAYTFSFIDRTIVSLLVEPLKADLNLSDTEVSLLHGFAFAIFYTLLGIPIARLADNYSRKRIIAIGVAAWSLATCLCGLAGRFWHLFLARVGVGVGEAALSPAAYSMICDLFPRQMLGRALGIYSMGVYIGAGLAFLIGGYLIGIAFTADTVQLPLVGSLKPWQLVFIVVGAPGLLVAVLVMTLREPKRLGGGPAAGLPLAAVFSLVKRERGTFLNHFMGFAALGLLFNAFLAWAPSLLIRQMGYTTAEAGLQIGIAIMVFGSLGIVAGGWHTDRLTRRQVPDAPIRTGLLAGCWLLPVGIAMPLVATPGLKAILLALFFFWSAFPYAAAAAAMQMAAPPQLRAQASALYLFCLNFIGIGMGATLVALLTDGVFGDESALPYSMAITCLISAPLGIYFLFACKTPFRASLAARQREMPKGALL</sequence>
<dbReference type="Pfam" id="PF07690">
    <property type="entry name" value="MFS_1"/>
    <property type="match status" value="1"/>
</dbReference>
<feature type="transmembrane region" description="Helical" evidence="6">
    <location>
        <begin position="344"/>
        <end position="368"/>
    </location>
</feature>
<feature type="transmembrane region" description="Helical" evidence="6">
    <location>
        <begin position="24"/>
        <end position="44"/>
    </location>
</feature>
<feature type="transmembrane region" description="Helical" evidence="6">
    <location>
        <begin position="413"/>
        <end position="431"/>
    </location>
</feature>
<dbReference type="EMBL" id="VHSG01000002">
    <property type="protein sequence ID" value="TQV86196.1"/>
    <property type="molecule type" value="Genomic_DNA"/>
</dbReference>
<dbReference type="Proteomes" id="UP000319732">
    <property type="component" value="Unassembled WGS sequence"/>
</dbReference>
<keyword evidence="9" id="KW-1185">Reference proteome</keyword>
<evidence type="ECO:0000256" key="2">
    <source>
        <dbReference type="ARBA" id="ARBA00022448"/>
    </source>
</evidence>
<dbReference type="SUPFAM" id="SSF103473">
    <property type="entry name" value="MFS general substrate transporter"/>
    <property type="match status" value="1"/>
</dbReference>
<accession>A0A545U9P1</accession>
<dbReference type="OrthoDB" id="9781156at2"/>
<evidence type="ECO:0000256" key="4">
    <source>
        <dbReference type="ARBA" id="ARBA00022989"/>
    </source>
</evidence>
<keyword evidence="5 6" id="KW-0472">Membrane</keyword>
<dbReference type="InterPro" id="IPR044770">
    <property type="entry name" value="MFS_spinster-like"/>
</dbReference>
<dbReference type="InterPro" id="IPR020846">
    <property type="entry name" value="MFS_dom"/>
</dbReference>
<gene>
    <name evidence="8" type="ORF">FKG94_01175</name>
</gene>
<dbReference type="PANTHER" id="PTHR23505:SF79">
    <property type="entry name" value="PROTEIN SPINSTER"/>
    <property type="match status" value="1"/>
</dbReference>
<evidence type="ECO:0000256" key="1">
    <source>
        <dbReference type="ARBA" id="ARBA00004141"/>
    </source>
</evidence>
<name>A0A545U9P1_9GAMM</name>
<feature type="transmembrane region" description="Helical" evidence="6">
    <location>
        <begin position="118"/>
        <end position="139"/>
    </location>
</feature>
<evidence type="ECO:0000259" key="7">
    <source>
        <dbReference type="PROSITE" id="PS50850"/>
    </source>
</evidence>
<dbReference type="CDD" id="cd17328">
    <property type="entry name" value="MFS_spinster_like"/>
    <property type="match status" value="1"/>
</dbReference>
<keyword evidence="2" id="KW-0813">Transport</keyword>
<protein>
    <submittedName>
        <fullName evidence="8">MFS transporter</fullName>
    </submittedName>
</protein>
<dbReference type="GO" id="GO:0022857">
    <property type="term" value="F:transmembrane transporter activity"/>
    <property type="evidence" value="ECO:0007669"/>
    <property type="project" value="InterPro"/>
</dbReference>
<reference evidence="8 9" key="1">
    <citation type="submission" date="2019-06" db="EMBL/GenBank/DDBJ databases">
        <title>Whole genome sequence for Cellvibrionaceae sp. R142.</title>
        <authorList>
            <person name="Wang G."/>
        </authorList>
    </citation>
    <scope>NUCLEOTIDE SEQUENCE [LARGE SCALE GENOMIC DNA]</scope>
    <source>
        <strain evidence="8 9">R142</strain>
    </source>
</reference>
<dbReference type="GO" id="GO:0016020">
    <property type="term" value="C:membrane"/>
    <property type="evidence" value="ECO:0007669"/>
    <property type="project" value="UniProtKB-SubCell"/>
</dbReference>
<proteinExistence type="predicted"/>
<dbReference type="PROSITE" id="PS50850">
    <property type="entry name" value="MFS"/>
    <property type="match status" value="1"/>
</dbReference>
<evidence type="ECO:0000256" key="3">
    <source>
        <dbReference type="ARBA" id="ARBA00022692"/>
    </source>
</evidence>
<evidence type="ECO:0000256" key="6">
    <source>
        <dbReference type="SAM" id="Phobius"/>
    </source>
</evidence>
<comment type="caution">
    <text evidence="8">The sequence shown here is derived from an EMBL/GenBank/DDBJ whole genome shotgun (WGS) entry which is preliminary data.</text>
</comment>
<keyword evidence="3 6" id="KW-0812">Transmembrane</keyword>
<feature type="transmembrane region" description="Helical" evidence="6">
    <location>
        <begin position="249"/>
        <end position="271"/>
    </location>
</feature>
<keyword evidence="4 6" id="KW-1133">Transmembrane helix</keyword>
<feature type="transmembrane region" description="Helical" evidence="6">
    <location>
        <begin position="194"/>
        <end position="215"/>
    </location>
</feature>
<dbReference type="InterPro" id="IPR036259">
    <property type="entry name" value="MFS_trans_sf"/>
</dbReference>